<dbReference type="Gene3D" id="1.10.8.10">
    <property type="entry name" value="DNA helicase RuvA subunit, C-terminal domain"/>
    <property type="match status" value="1"/>
</dbReference>
<dbReference type="CDD" id="cd14366">
    <property type="entry name" value="CUE_CUED1"/>
    <property type="match status" value="1"/>
</dbReference>
<dbReference type="RefSeq" id="XP_024298929.1">
    <property type="nucleotide sequence ID" value="XM_024443161.2"/>
</dbReference>
<evidence type="ECO:0000259" key="2">
    <source>
        <dbReference type="PROSITE" id="PS51140"/>
    </source>
</evidence>
<feature type="compositionally biased region" description="Pro residues" evidence="1">
    <location>
        <begin position="141"/>
        <end position="157"/>
    </location>
</feature>
<dbReference type="Ensembl" id="ENSOTST00005063049.2">
    <property type="protein sequence ID" value="ENSOTSP00005057920.1"/>
    <property type="gene ID" value="ENSOTSG00005027909.2"/>
</dbReference>
<evidence type="ECO:0000256" key="1">
    <source>
        <dbReference type="SAM" id="MobiDB-lite"/>
    </source>
</evidence>
<dbReference type="PROSITE" id="PS51140">
    <property type="entry name" value="CUE"/>
    <property type="match status" value="1"/>
</dbReference>
<dbReference type="Proteomes" id="UP000694402">
    <property type="component" value="Unassembled WGS sequence"/>
</dbReference>
<dbReference type="InterPro" id="IPR040192">
    <property type="entry name" value="CUEDC1"/>
</dbReference>
<feature type="region of interest" description="Disordered" evidence="1">
    <location>
        <begin position="88"/>
        <end position="165"/>
    </location>
</feature>
<dbReference type="KEGG" id="otw:112265644"/>
<feature type="compositionally biased region" description="Gly residues" evidence="1">
    <location>
        <begin position="221"/>
        <end position="240"/>
    </location>
</feature>
<dbReference type="RefSeq" id="XP_024298928.1">
    <property type="nucleotide sequence ID" value="XM_024443160.2"/>
</dbReference>
<proteinExistence type="predicted"/>
<dbReference type="InterPro" id="IPR009060">
    <property type="entry name" value="UBA-like_sf"/>
</dbReference>
<accession>A0A8C8H0T1</accession>
<feature type="region of interest" description="Disordered" evidence="1">
    <location>
        <begin position="375"/>
        <end position="409"/>
    </location>
</feature>
<feature type="compositionally biased region" description="Gly residues" evidence="1">
    <location>
        <begin position="13"/>
        <end position="28"/>
    </location>
</feature>
<organism evidence="3 4">
    <name type="scientific">Oncorhynchus tshawytscha</name>
    <name type="common">Chinook salmon</name>
    <name type="synonym">Salmo tshawytscha</name>
    <dbReference type="NCBI Taxonomy" id="74940"/>
    <lineage>
        <taxon>Eukaryota</taxon>
        <taxon>Metazoa</taxon>
        <taxon>Chordata</taxon>
        <taxon>Craniata</taxon>
        <taxon>Vertebrata</taxon>
        <taxon>Euteleostomi</taxon>
        <taxon>Actinopterygii</taxon>
        <taxon>Neopterygii</taxon>
        <taxon>Teleostei</taxon>
        <taxon>Protacanthopterygii</taxon>
        <taxon>Salmoniformes</taxon>
        <taxon>Salmonidae</taxon>
        <taxon>Salmoninae</taxon>
        <taxon>Oncorhynchus</taxon>
    </lineage>
</organism>
<sequence>MTSLFRRSSSNGGSRGGGGGGGGSGGSTPGDLNNSRPNRQVRRLEFNQAMEDFKIMFPTMDYEVIECVLRSNNGAVDATIDQLLQMSIDGEGSDDSSDSDDSIPPEVLERTLEPDSSDEEPPPVYSPPTYDMHIYDRKYPEAPPTPPPRFEAQPPPGHRQVRSFRNWNPPLLGNLPDDFLRILPQQLDSIQGSQSSLSQPSSSSLSSIAQQTAQGGISRPGAGGALGAPGGPGGAEGVEGAGTEQERKLKQYLDDERIALFLQNEEFMRELQRNREFLVALERDRLKYESKKSKSNHSSTHMENSIAGEHCASGSMEACTAVSDDAMFRDKLKHMGKSTRKKLFEIARSFSDKTKRRKLKRRTLLKHQSLGIANSTANLLEDVEGSPEDGQPRRSDTQEDDVPHKELLS</sequence>
<feature type="domain" description="CUE" evidence="2">
    <location>
        <begin position="45"/>
        <end position="88"/>
    </location>
</feature>
<gene>
    <name evidence="3" type="primary">LOC112265644</name>
</gene>
<dbReference type="PANTHER" id="PTHR13467">
    <property type="entry name" value="CUE DOMAIN CONTAINING PROTEIN 1"/>
    <property type="match status" value="1"/>
</dbReference>
<keyword evidence="4" id="KW-1185">Reference proteome</keyword>
<dbReference type="RefSeq" id="XP_024298931.1">
    <property type="nucleotide sequence ID" value="XM_024443163.2"/>
</dbReference>
<dbReference type="InterPro" id="IPR040195">
    <property type="entry name" value="CUE_CUED1"/>
</dbReference>
<feature type="compositionally biased region" description="Low complexity" evidence="1">
    <location>
        <begin position="191"/>
        <end position="211"/>
    </location>
</feature>
<dbReference type="GeneID" id="112265644"/>
<dbReference type="GeneTree" id="ENSGT00390000006762"/>
<dbReference type="RefSeq" id="XP_024298930.1">
    <property type="nucleotide sequence ID" value="XM_024443162.2"/>
</dbReference>
<feature type="compositionally biased region" description="Low complexity" evidence="1">
    <location>
        <begin position="1"/>
        <end position="12"/>
    </location>
</feature>
<reference evidence="3" key="1">
    <citation type="submission" date="2025-08" db="UniProtKB">
        <authorList>
            <consortium name="Ensembl"/>
        </authorList>
    </citation>
    <scope>IDENTIFICATION</scope>
</reference>
<dbReference type="AlphaFoldDB" id="A0A8C8H0T1"/>
<dbReference type="PANTHER" id="PTHR13467:SF3">
    <property type="entry name" value="CUE DOMAIN-CONTAINING PROTEIN 1"/>
    <property type="match status" value="1"/>
</dbReference>
<feature type="compositionally biased region" description="Basic and acidic residues" evidence="1">
    <location>
        <begin position="390"/>
        <end position="409"/>
    </location>
</feature>
<dbReference type="InterPro" id="IPR003892">
    <property type="entry name" value="CUE"/>
</dbReference>
<dbReference type="SMART" id="SM00546">
    <property type="entry name" value="CUE"/>
    <property type="match status" value="1"/>
</dbReference>
<name>A0A8C8H0T1_ONCTS</name>
<evidence type="ECO:0000313" key="4">
    <source>
        <dbReference type="Proteomes" id="UP000694402"/>
    </source>
</evidence>
<evidence type="ECO:0000313" key="3">
    <source>
        <dbReference type="Ensembl" id="ENSOTSP00005057920.1"/>
    </source>
</evidence>
<dbReference type="GO" id="GO:0043130">
    <property type="term" value="F:ubiquitin binding"/>
    <property type="evidence" value="ECO:0007669"/>
    <property type="project" value="InterPro"/>
</dbReference>
<feature type="region of interest" description="Disordered" evidence="1">
    <location>
        <begin position="191"/>
        <end position="245"/>
    </location>
</feature>
<dbReference type="SUPFAM" id="SSF46934">
    <property type="entry name" value="UBA-like"/>
    <property type="match status" value="1"/>
</dbReference>
<reference evidence="3" key="2">
    <citation type="submission" date="2025-09" db="UniProtKB">
        <authorList>
            <consortium name="Ensembl"/>
        </authorList>
    </citation>
    <scope>IDENTIFICATION</scope>
</reference>
<dbReference type="Pfam" id="PF02845">
    <property type="entry name" value="CUE"/>
    <property type="match status" value="1"/>
</dbReference>
<feature type="compositionally biased region" description="Acidic residues" evidence="1">
    <location>
        <begin position="91"/>
        <end position="103"/>
    </location>
</feature>
<protein>
    <recommendedName>
        <fullName evidence="2">CUE domain-containing protein</fullName>
    </recommendedName>
</protein>
<feature type="region of interest" description="Disordered" evidence="1">
    <location>
        <begin position="1"/>
        <end position="39"/>
    </location>
</feature>